<dbReference type="EMBL" id="BAAAVI010000022">
    <property type="protein sequence ID" value="GAA2873611.1"/>
    <property type="molecule type" value="Genomic_DNA"/>
</dbReference>
<dbReference type="Gene3D" id="1.10.10.10">
    <property type="entry name" value="Winged helix-like DNA-binding domain superfamily/Winged helix DNA-binding domain"/>
    <property type="match status" value="1"/>
</dbReference>
<evidence type="ECO:0008006" key="4">
    <source>
        <dbReference type="Google" id="ProtNLM"/>
    </source>
</evidence>
<evidence type="ECO:0000313" key="3">
    <source>
        <dbReference type="Proteomes" id="UP001500831"/>
    </source>
</evidence>
<protein>
    <recommendedName>
        <fullName evidence="4">GntR family transcriptional regulator</fullName>
    </recommendedName>
</protein>
<evidence type="ECO:0000256" key="1">
    <source>
        <dbReference type="SAM" id="MobiDB-lite"/>
    </source>
</evidence>
<evidence type="ECO:0000313" key="2">
    <source>
        <dbReference type="EMBL" id="GAA2873611.1"/>
    </source>
</evidence>
<comment type="caution">
    <text evidence="2">The sequence shown here is derived from an EMBL/GenBank/DDBJ whole genome shotgun (WGS) entry which is preliminary data.</text>
</comment>
<gene>
    <name evidence="2" type="ORF">GCM10010517_34160</name>
</gene>
<name>A0ABP6IFF2_9ACTN</name>
<sequence length="65" mass="6524">MQAARTGAGAHPPGVDVQRPDGGVELDECSTGTARKVLTRLKDQGVAYSVPGLGTFVAGRDSAGA</sequence>
<reference evidence="3" key="1">
    <citation type="journal article" date="2019" name="Int. J. Syst. Evol. Microbiol.">
        <title>The Global Catalogue of Microorganisms (GCM) 10K type strain sequencing project: providing services to taxonomists for standard genome sequencing and annotation.</title>
        <authorList>
            <consortium name="The Broad Institute Genomics Platform"/>
            <consortium name="The Broad Institute Genome Sequencing Center for Infectious Disease"/>
            <person name="Wu L."/>
            <person name="Ma J."/>
        </authorList>
    </citation>
    <scope>NUCLEOTIDE SEQUENCE [LARGE SCALE GENOMIC DNA]</scope>
    <source>
        <strain evidence="3">JCM 6242</strain>
    </source>
</reference>
<accession>A0ABP6IFF2</accession>
<dbReference type="InterPro" id="IPR036388">
    <property type="entry name" value="WH-like_DNA-bd_sf"/>
</dbReference>
<feature type="region of interest" description="Disordered" evidence="1">
    <location>
        <begin position="1"/>
        <end position="24"/>
    </location>
</feature>
<dbReference type="SUPFAM" id="SSF46785">
    <property type="entry name" value="Winged helix' DNA-binding domain"/>
    <property type="match status" value="1"/>
</dbReference>
<dbReference type="Proteomes" id="UP001500831">
    <property type="component" value="Unassembled WGS sequence"/>
</dbReference>
<dbReference type="InterPro" id="IPR036390">
    <property type="entry name" value="WH_DNA-bd_sf"/>
</dbReference>
<keyword evidence="3" id="KW-1185">Reference proteome</keyword>
<organism evidence="2 3">
    <name type="scientific">Streptosporangium fragile</name>
    <dbReference type="NCBI Taxonomy" id="46186"/>
    <lineage>
        <taxon>Bacteria</taxon>
        <taxon>Bacillati</taxon>
        <taxon>Actinomycetota</taxon>
        <taxon>Actinomycetes</taxon>
        <taxon>Streptosporangiales</taxon>
        <taxon>Streptosporangiaceae</taxon>
        <taxon>Streptosporangium</taxon>
    </lineage>
</organism>
<proteinExistence type="predicted"/>